<dbReference type="InterPro" id="IPR001650">
    <property type="entry name" value="Helicase_C-like"/>
</dbReference>
<dbReference type="Pfam" id="PF00271">
    <property type="entry name" value="Helicase_C"/>
    <property type="match status" value="1"/>
</dbReference>
<dbReference type="InterPro" id="IPR050742">
    <property type="entry name" value="Helicase_Restrict-Modif_Enz"/>
</dbReference>
<dbReference type="SUPFAM" id="SSF52540">
    <property type="entry name" value="P-loop containing nucleoside triphosphate hydrolases"/>
    <property type="match status" value="1"/>
</dbReference>
<dbReference type="PANTHER" id="PTHR47396:SF1">
    <property type="entry name" value="ATP-DEPENDENT HELICASE IRC3-RELATED"/>
    <property type="match status" value="1"/>
</dbReference>
<evidence type="ECO:0000313" key="4">
    <source>
        <dbReference type="EMBL" id="KZN43765.1"/>
    </source>
</evidence>
<dbReference type="Gene3D" id="2.10.109.10">
    <property type="entry name" value="Umud Fragment, subunit A"/>
    <property type="match status" value="1"/>
</dbReference>
<accession>A0A166Z2N0</accession>
<dbReference type="Gene3D" id="3.30.870.10">
    <property type="entry name" value="Endonuclease Chain A"/>
    <property type="match status" value="1"/>
</dbReference>
<evidence type="ECO:0000259" key="2">
    <source>
        <dbReference type="PROSITE" id="PS51192"/>
    </source>
</evidence>
<gene>
    <name evidence="4" type="ORF">N482_18760</name>
</gene>
<dbReference type="OrthoDB" id="9804086at2"/>
<feature type="region of interest" description="Disordered" evidence="1">
    <location>
        <begin position="832"/>
        <end position="870"/>
    </location>
</feature>
<dbReference type="SMART" id="SM00490">
    <property type="entry name" value="HELICc"/>
    <property type="match status" value="1"/>
</dbReference>
<dbReference type="CDD" id="cd18799">
    <property type="entry name" value="SF2_C_EcoAI-like"/>
    <property type="match status" value="1"/>
</dbReference>
<protein>
    <recommendedName>
        <fullName evidence="6">DEAD/DEAH box helicase</fullName>
    </recommendedName>
</protein>
<dbReference type="GO" id="GO:0016787">
    <property type="term" value="F:hydrolase activity"/>
    <property type="evidence" value="ECO:0007669"/>
    <property type="project" value="InterPro"/>
</dbReference>
<dbReference type="GO" id="GO:0005829">
    <property type="term" value="C:cytosol"/>
    <property type="evidence" value="ECO:0007669"/>
    <property type="project" value="TreeGrafter"/>
</dbReference>
<reference evidence="4 5" key="1">
    <citation type="submission" date="2013-07" db="EMBL/GenBank/DDBJ databases">
        <title>Comparative Genomic and Metabolomic Analysis of Twelve Strains of Pseudoalteromonas luteoviolacea.</title>
        <authorList>
            <person name="Vynne N.G."/>
            <person name="Mansson M."/>
            <person name="Gram L."/>
        </authorList>
    </citation>
    <scope>NUCLEOTIDE SEQUENCE [LARGE SCALE GENOMIC DNA]</scope>
    <source>
        <strain evidence="4 5">NCIMB 1942</strain>
    </source>
</reference>
<dbReference type="Pfam" id="PF04851">
    <property type="entry name" value="ResIII"/>
    <property type="match status" value="1"/>
</dbReference>
<feature type="compositionally biased region" description="Basic and acidic residues" evidence="1">
    <location>
        <begin position="839"/>
        <end position="852"/>
    </location>
</feature>
<evidence type="ECO:0000313" key="5">
    <source>
        <dbReference type="Proteomes" id="UP000076587"/>
    </source>
</evidence>
<dbReference type="Gene3D" id="3.40.50.300">
    <property type="entry name" value="P-loop containing nucleotide triphosphate hydrolases"/>
    <property type="match status" value="2"/>
</dbReference>
<dbReference type="CDD" id="cd18032">
    <property type="entry name" value="DEXHc_RE_I_III_res"/>
    <property type="match status" value="1"/>
</dbReference>
<dbReference type="AlphaFoldDB" id="A0A166Z2N0"/>
<evidence type="ECO:0000256" key="1">
    <source>
        <dbReference type="SAM" id="MobiDB-lite"/>
    </source>
</evidence>
<dbReference type="SUPFAM" id="SSF56024">
    <property type="entry name" value="Phospholipase D/nuclease"/>
    <property type="match status" value="1"/>
</dbReference>
<feature type="domain" description="Helicase ATP-binding" evidence="2">
    <location>
        <begin position="233"/>
        <end position="382"/>
    </location>
</feature>
<proteinExistence type="predicted"/>
<sequence>MNSFNQGRTLQLNTQKQLYTGGEDPLLPALLHAIEHADEIEISVSFIQRSGLNLLFDALYTALNNDTSLKLLTSDYLGFTCPQALKELMSLQSLGAELRVFETKPRDSFHMKSYIFTKTKGGDGQIYEGCAFVGSNNISKMALTTGLEWTFRHDYLPVSSNTNDDAFFEFKRAFYAVFNGPQVTILSSQWIDDYQKRRVKPDFRAVGAETNEEMPEAIIPRPEQQAALEKLTQTRAKGYKRGLVVLATGMGKTWLAALDAQQLKAKKVLFVAHRDEILTQAAKTFTQLLGCKADFYNAKCKNIESDCLFASVQTLGKVTNLAKFSAAHFDYIIIDEFHHASSKMYRNVLSYFTPQFLLGLTATPERTDQANILGLCDNNLVYERNMVQGIDAKTLAPFHYYGIWDESVDYTAIPWRNGKFDPKSLDNHFATEQRAKHALQHYHKLAQTRTLAFCISRVHADHMAEYFNQAGIRAASVHGDSKVKRCEALAQLESGKLQVIFSVDLFNEGTDIPSIDTVMMLRPSESKILFLQQLGRGLRKHTDKTHLVVMDFIGNHHSFLNKPYALLGAHSPKELATKLKHNEQNSTLPDGCFINYDLAITDFWQKLAKAQRTTALEDYQNLAELLGHGPSASEFFHEYGDIKKAKQQGSWFELVANAGLSKNITSHWLTPFQAFLHKGVEQTPMTKCFKAILLEAFVALDGGSNPPSLKALADKSYDVLMHYPQLRALDIAEKDQSKTKGSAAWFKYWLINPINAFTDIAKPEHKRKDHHWFVIEQPTNTAIEDALFKLNIQFDEHDVAQLYDCILELNQYRLAKYLKGKSDKLDALEQQQANNASHQEVEDKSDGSKGDELTSEDSISTHENSVDEVNHPDVVQLPYFPNLKIACGHFKTGDTSDMTTMPAPDSCGKVDPQKHFLAHASGNSMNGGKHPILDGDLLLLERITPDNAGSITNTTIAIERFDSAGDEQFLLRDVQKQINAQGEVTYLLVARNPEYAVMEASDEFVTFARLRQL</sequence>
<organism evidence="4 5">
    <name type="scientific">Pseudoalteromonas luteoviolacea NCIMB 1942</name>
    <dbReference type="NCBI Taxonomy" id="1365253"/>
    <lineage>
        <taxon>Bacteria</taxon>
        <taxon>Pseudomonadati</taxon>
        <taxon>Pseudomonadota</taxon>
        <taxon>Gammaproteobacteria</taxon>
        <taxon>Alteromonadales</taxon>
        <taxon>Pseudoalteromonadaceae</taxon>
        <taxon>Pseudoalteromonas</taxon>
    </lineage>
</organism>
<dbReference type="SMART" id="SM00487">
    <property type="entry name" value="DEXDc"/>
    <property type="match status" value="1"/>
</dbReference>
<dbReference type="GO" id="GO:0003677">
    <property type="term" value="F:DNA binding"/>
    <property type="evidence" value="ECO:0007669"/>
    <property type="project" value="InterPro"/>
</dbReference>
<comment type="caution">
    <text evidence="4">The sequence shown here is derived from an EMBL/GenBank/DDBJ whole genome shotgun (WGS) entry which is preliminary data.</text>
</comment>
<dbReference type="RefSeq" id="WP_063378836.1">
    <property type="nucleotide sequence ID" value="NZ_AUXT01000202.1"/>
</dbReference>
<dbReference type="InterPro" id="IPR006935">
    <property type="entry name" value="Helicase/UvrB_N"/>
</dbReference>
<dbReference type="SUPFAM" id="SSF51306">
    <property type="entry name" value="LexA/Signal peptidase"/>
    <property type="match status" value="1"/>
</dbReference>
<dbReference type="InterPro" id="IPR036286">
    <property type="entry name" value="LexA/Signal_pep-like_sf"/>
</dbReference>
<evidence type="ECO:0000259" key="3">
    <source>
        <dbReference type="PROSITE" id="PS51194"/>
    </source>
</evidence>
<dbReference type="PANTHER" id="PTHR47396">
    <property type="entry name" value="TYPE I RESTRICTION ENZYME ECOKI R PROTEIN"/>
    <property type="match status" value="1"/>
</dbReference>
<name>A0A166Z2N0_9GAMM</name>
<dbReference type="GO" id="GO:0005524">
    <property type="term" value="F:ATP binding"/>
    <property type="evidence" value="ECO:0007669"/>
    <property type="project" value="InterPro"/>
</dbReference>
<dbReference type="Proteomes" id="UP000076587">
    <property type="component" value="Unassembled WGS sequence"/>
</dbReference>
<dbReference type="EMBL" id="AUXT01000202">
    <property type="protein sequence ID" value="KZN43765.1"/>
    <property type="molecule type" value="Genomic_DNA"/>
</dbReference>
<evidence type="ECO:0008006" key="6">
    <source>
        <dbReference type="Google" id="ProtNLM"/>
    </source>
</evidence>
<dbReference type="PROSITE" id="PS51194">
    <property type="entry name" value="HELICASE_CTER"/>
    <property type="match status" value="1"/>
</dbReference>
<dbReference type="PROSITE" id="PS51192">
    <property type="entry name" value="HELICASE_ATP_BIND_1"/>
    <property type="match status" value="1"/>
</dbReference>
<dbReference type="PATRIC" id="fig|1365253.3.peg.4519"/>
<dbReference type="InterPro" id="IPR014001">
    <property type="entry name" value="Helicase_ATP-bd"/>
</dbReference>
<dbReference type="InterPro" id="IPR027417">
    <property type="entry name" value="P-loop_NTPase"/>
</dbReference>
<feature type="domain" description="Helicase C-terminal" evidence="3">
    <location>
        <begin position="437"/>
        <end position="583"/>
    </location>
</feature>